<keyword evidence="1" id="KW-1133">Transmembrane helix</keyword>
<feature type="transmembrane region" description="Helical" evidence="1">
    <location>
        <begin position="172"/>
        <end position="192"/>
    </location>
</feature>
<sequence>MAIILALCAASVFGVADYCGGRASRSVSPMVVTVLGQSAGFIVLLSAALLVGSDLPPLSDWLWGGIAGIAGASGLLAFYRAMGSGFMTVVAPISAVTSTALPVVFGLSTGERPGVLALLGIPIALVAVALISDVLGPHHRRAPRKILMFALVSGMAFGTVYVILGNTNDDGGLWPVVAMRMASIPFMTIVMLSARRRPSEAKGSLPIVFASGILDSTANALYLLAAREGLVSIVATINSFYPASTLLLATRLDRERIHRPQILGLVIAVMALVLISLS</sequence>
<reference evidence="4" key="1">
    <citation type="submission" date="2020-05" db="EMBL/GenBank/DDBJ databases">
        <authorList>
            <person name="Chiriac C."/>
            <person name="Salcher M."/>
            <person name="Ghai R."/>
            <person name="Kavagutti S V."/>
        </authorList>
    </citation>
    <scope>NUCLEOTIDE SEQUENCE</scope>
</reference>
<feature type="domain" description="EamA" evidence="2">
    <location>
        <begin position="146"/>
        <end position="276"/>
    </location>
</feature>
<keyword evidence="1" id="KW-0812">Transmembrane</keyword>
<proteinExistence type="predicted"/>
<dbReference type="GO" id="GO:0016020">
    <property type="term" value="C:membrane"/>
    <property type="evidence" value="ECO:0007669"/>
    <property type="project" value="InterPro"/>
</dbReference>
<evidence type="ECO:0000259" key="2">
    <source>
        <dbReference type="Pfam" id="PF00892"/>
    </source>
</evidence>
<accession>A0A6J6LJ77</accession>
<dbReference type="EMBL" id="CAEZTQ010000015">
    <property type="protein sequence ID" value="CAB4565103.1"/>
    <property type="molecule type" value="Genomic_DNA"/>
</dbReference>
<organism evidence="4">
    <name type="scientific">freshwater metagenome</name>
    <dbReference type="NCBI Taxonomy" id="449393"/>
    <lineage>
        <taxon>unclassified sequences</taxon>
        <taxon>metagenomes</taxon>
        <taxon>ecological metagenomes</taxon>
    </lineage>
</organism>
<feature type="transmembrane region" description="Helical" evidence="1">
    <location>
        <begin position="61"/>
        <end position="79"/>
    </location>
</feature>
<feature type="transmembrane region" description="Helical" evidence="1">
    <location>
        <begin position="230"/>
        <end position="249"/>
    </location>
</feature>
<keyword evidence="1" id="KW-0472">Membrane</keyword>
<feature type="domain" description="EamA" evidence="2">
    <location>
        <begin position="2"/>
        <end position="132"/>
    </location>
</feature>
<dbReference type="EMBL" id="CAEZWE010000074">
    <property type="protein sequence ID" value="CAB4661691.1"/>
    <property type="molecule type" value="Genomic_DNA"/>
</dbReference>
<feature type="transmembrane region" description="Helical" evidence="1">
    <location>
        <begin position="147"/>
        <end position="166"/>
    </location>
</feature>
<dbReference type="AlphaFoldDB" id="A0A6J6LJ77"/>
<feature type="transmembrane region" description="Helical" evidence="1">
    <location>
        <begin position="114"/>
        <end position="135"/>
    </location>
</feature>
<feature type="transmembrane region" description="Helical" evidence="1">
    <location>
        <begin position="86"/>
        <end position="108"/>
    </location>
</feature>
<evidence type="ECO:0000313" key="3">
    <source>
        <dbReference type="EMBL" id="CAB4565103.1"/>
    </source>
</evidence>
<dbReference type="SUPFAM" id="SSF103481">
    <property type="entry name" value="Multidrug resistance efflux transporter EmrE"/>
    <property type="match status" value="1"/>
</dbReference>
<protein>
    <submittedName>
        <fullName evidence="4">Unannotated protein</fullName>
    </submittedName>
</protein>
<feature type="transmembrane region" description="Helical" evidence="1">
    <location>
        <begin position="261"/>
        <end position="277"/>
    </location>
</feature>
<name>A0A6J6LJ77_9ZZZZ</name>
<evidence type="ECO:0000313" key="4">
    <source>
        <dbReference type="EMBL" id="CAB4661691.1"/>
    </source>
</evidence>
<gene>
    <name evidence="3" type="ORF">UFOPK1704_00152</name>
    <name evidence="4" type="ORF">UFOPK2169_01454</name>
</gene>
<dbReference type="Pfam" id="PF00892">
    <property type="entry name" value="EamA"/>
    <property type="match status" value="2"/>
</dbReference>
<evidence type="ECO:0000256" key="1">
    <source>
        <dbReference type="SAM" id="Phobius"/>
    </source>
</evidence>
<dbReference type="InterPro" id="IPR000620">
    <property type="entry name" value="EamA_dom"/>
</dbReference>
<dbReference type="InterPro" id="IPR037185">
    <property type="entry name" value="EmrE-like"/>
</dbReference>
<feature type="transmembrane region" description="Helical" evidence="1">
    <location>
        <begin position="204"/>
        <end position="224"/>
    </location>
</feature>